<organism evidence="1 2">
    <name type="scientific">Mucilaginibacter gotjawali</name>
    <dbReference type="NCBI Taxonomy" id="1550579"/>
    <lineage>
        <taxon>Bacteria</taxon>
        <taxon>Pseudomonadati</taxon>
        <taxon>Bacteroidota</taxon>
        <taxon>Sphingobacteriia</taxon>
        <taxon>Sphingobacteriales</taxon>
        <taxon>Sphingobacteriaceae</taxon>
        <taxon>Mucilaginibacter</taxon>
    </lineage>
</organism>
<sequence>MRIVNNILVFGVLMICSCQKTNTPAKVNTTTPPVQKSIYDEVIDDQVNFILAAQLPDGPIMDTSVPGSRISPYFADISARALLKKPSATNIAAVKKWMEWYMKHLNGATNPVTGGAEVPGSIYDYAGAAETTNGTYDSVDSYAATFLALAMDLVVTSPADKGWLAGYTTQLNAVAGALERCLDNSNNTIPVTFGADDNDGLSIDSYVHGAKYLMDNAEVNEGLRSMVYLESNVLNGDAAHYQTLLAANSAGIESQLWRTTMYNWFANGSTGATISKWSTFYADAVGQLFPGMLGVIDPQSTRADDLYNTFNSNYPAWSAGTVYSGQFPFAVVSYAAAVFKDKTRVDAYINHILSYNRAGTQKPYWYNAEAAFVIMAASKIKSQ</sequence>
<evidence type="ECO:0000313" key="1">
    <source>
        <dbReference type="EMBL" id="BAU52955.1"/>
    </source>
</evidence>
<dbReference type="AlphaFoldDB" id="A0A110B1U2"/>
<dbReference type="PROSITE" id="PS51257">
    <property type="entry name" value="PROKAR_LIPOPROTEIN"/>
    <property type="match status" value="1"/>
</dbReference>
<dbReference type="Proteomes" id="UP000218263">
    <property type="component" value="Chromosome"/>
</dbReference>
<dbReference type="EMBL" id="AP017313">
    <property type="protein sequence ID" value="BAU52955.1"/>
    <property type="molecule type" value="Genomic_DNA"/>
</dbReference>
<keyword evidence="2" id="KW-1185">Reference proteome</keyword>
<protein>
    <submittedName>
        <fullName evidence="1">Uncharacterized protein</fullName>
    </submittedName>
</protein>
<dbReference type="OrthoDB" id="8880998at2"/>
<accession>A0A110B1U2</accession>
<gene>
    <name evidence="1" type="ORF">MgSA37_01119</name>
</gene>
<dbReference type="KEGG" id="mgot:MgSA37_01119"/>
<dbReference type="RefSeq" id="WP_096350215.1">
    <property type="nucleotide sequence ID" value="NZ_AP017313.1"/>
</dbReference>
<name>A0A110B1U2_9SPHI</name>
<proteinExistence type="predicted"/>
<evidence type="ECO:0000313" key="2">
    <source>
        <dbReference type="Proteomes" id="UP000218263"/>
    </source>
</evidence>
<reference evidence="1 2" key="1">
    <citation type="submission" date="2015-12" db="EMBL/GenBank/DDBJ databases">
        <title>Genome sequence of Mucilaginibacter gotjawali.</title>
        <authorList>
            <person name="Lee J.S."/>
            <person name="Lee K.C."/>
            <person name="Kim K.K."/>
            <person name="Lee B.W."/>
        </authorList>
    </citation>
    <scope>NUCLEOTIDE SEQUENCE [LARGE SCALE GENOMIC DNA]</scope>
    <source>
        <strain evidence="1 2">SA3-7</strain>
    </source>
</reference>